<comment type="similarity">
    <text evidence="3">Belongs to the class-II pyridoxal-phosphate-dependent aminotransferase family. BioF subfamily.</text>
</comment>
<evidence type="ECO:0000313" key="14">
    <source>
        <dbReference type="EMBL" id="GAA0548562.1"/>
    </source>
</evidence>
<keyword evidence="7" id="KW-0093">Biotin biosynthesis</keyword>
<dbReference type="InterPro" id="IPR050087">
    <property type="entry name" value="AON_synthase_class-II"/>
</dbReference>
<feature type="domain" description="Aminotransferase class I/classII large" evidence="13">
    <location>
        <begin position="32"/>
        <end position="368"/>
    </location>
</feature>
<dbReference type="SUPFAM" id="SSF53383">
    <property type="entry name" value="PLP-dependent transferases"/>
    <property type="match status" value="1"/>
</dbReference>
<evidence type="ECO:0000256" key="3">
    <source>
        <dbReference type="ARBA" id="ARBA00010008"/>
    </source>
</evidence>
<organism evidence="14 15">
    <name type="scientific">Saccharopolyspora erythraea</name>
    <name type="common">Streptomyces erythraeus</name>
    <dbReference type="NCBI Taxonomy" id="1836"/>
    <lineage>
        <taxon>Bacteria</taxon>
        <taxon>Bacillati</taxon>
        <taxon>Actinomycetota</taxon>
        <taxon>Actinomycetes</taxon>
        <taxon>Pseudonocardiales</taxon>
        <taxon>Pseudonocardiaceae</taxon>
        <taxon>Saccharopolyspora</taxon>
    </lineage>
</organism>
<dbReference type="EMBL" id="BAAAGS010000046">
    <property type="protein sequence ID" value="GAA0548562.1"/>
    <property type="molecule type" value="Genomic_DNA"/>
</dbReference>
<evidence type="ECO:0000256" key="5">
    <source>
        <dbReference type="ARBA" id="ARBA00013187"/>
    </source>
</evidence>
<dbReference type="InterPro" id="IPR015422">
    <property type="entry name" value="PyrdxlP-dep_Trfase_small"/>
</dbReference>
<evidence type="ECO:0000256" key="4">
    <source>
        <dbReference type="ARBA" id="ARBA00011738"/>
    </source>
</evidence>
<evidence type="ECO:0000256" key="9">
    <source>
        <dbReference type="ARBA" id="ARBA00032610"/>
    </source>
</evidence>
<comment type="caution">
    <text evidence="14">The sequence shown here is derived from an EMBL/GenBank/DDBJ whole genome shotgun (WGS) entry which is preliminary data.</text>
</comment>
<comment type="catalytic activity">
    <reaction evidence="11">
        <text>6-carboxyhexanoyl-[ACP] + L-alanine + H(+) = (8S)-8-amino-7-oxononanoate + holo-[ACP] + CO2</text>
        <dbReference type="Rhea" id="RHEA:42288"/>
        <dbReference type="Rhea" id="RHEA-COMP:9685"/>
        <dbReference type="Rhea" id="RHEA-COMP:9955"/>
        <dbReference type="ChEBI" id="CHEBI:15378"/>
        <dbReference type="ChEBI" id="CHEBI:16526"/>
        <dbReference type="ChEBI" id="CHEBI:57972"/>
        <dbReference type="ChEBI" id="CHEBI:64479"/>
        <dbReference type="ChEBI" id="CHEBI:78846"/>
        <dbReference type="ChEBI" id="CHEBI:149468"/>
        <dbReference type="EC" id="2.3.1.47"/>
    </reaction>
</comment>
<evidence type="ECO:0000256" key="2">
    <source>
        <dbReference type="ARBA" id="ARBA00004746"/>
    </source>
</evidence>
<keyword evidence="8 12" id="KW-0663">Pyridoxal phosphate</keyword>
<dbReference type="Proteomes" id="UP001500729">
    <property type="component" value="Unassembled WGS sequence"/>
</dbReference>
<evidence type="ECO:0000256" key="11">
    <source>
        <dbReference type="ARBA" id="ARBA00047715"/>
    </source>
</evidence>
<name>A0ABP3NM83_SACER</name>
<evidence type="ECO:0000313" key="15">
    <source>
        <dbReference type="Proteomes" id="UP001500729"/>
    </source>
</evidence>
<dbReference type="Gene3D" id="3.40.640.10">
    <property type="entry name" value="Type I PLP-dependent aspartate aminotransferase-like (Major domain)"/>
    <property type="match status" value="1"/>
</dbReference>
<dbReference type="InterPro" id="IPR015424">
    <property type="entry name" value="PyrdxlP-dep_Trfase"/>
</dbReference>
<evidence type="ECO:0000256" key="1">
    <source>
        <dbReference type="ARBA" id="ARBA00001933"/>
    </source>
</evidence>
<protein>
    <recommendedName>
        <fullName evidence="5">8-amino-7-oxononanoate synthase</fullName>
        <ecNumber evidence="5">2.3.1.47</ecNumber>
    </recommendedName>
    <alternativeName>
        <fullName evidence="9">7-keto-8-amino-pelargonic acid synthase</fullName>
    </alternativeName>
    <alternativeName>
        <fullName evidence="10">8-amino-7-ketopelargonate synthase</fullName>
    </alternativeName>
</protein>
<dbReference type="InterPro" id="IPR015421">
    <property type="entry name" value="PyrdxlP-dep_Trfase_major"/>
</dbReference>
<proteinExistence type="inferred from homology"/>
<dbReference type="PANTHER" id="PTHR13693">
    <property type="entry name" value="CLASS II AMINOTRANSFERASE/8-AMINO-7-OXONONANOATE SYNTHASE"/>
    <property type="match status" value="1"/>
</dbReference>
<dbReference type="InterPro" id="IPR004839">
    <property type="entry name" value="Aminotransferase_I/II_large"/>
</dbReference>
<evidence type="ECO:0000256" key="10">
    <source>
        <dbReference type="ARBA" id="ARBA00033381"/>
    </source>
</evidence>
<comment type="subunit">
    <text evidence="4">Homodimer.</text>
</comment>
<accession>A0ABP3NM83</accession>
<dbReference type="RefSeq" id="WP_009948431.1">
    <property type="nucleotide sequence ID" value="NZ_BAAAGS010000046.1"/>
</dbReference>
<keyword evidence="15" id="KW-1185">Reference proteome</keyword>
<dbReference type="EC" id="2.3.1.47" evidence="5"/>
<dbReference type="PANTHER" id="PTHR13693:SF100">
    <property type="entry name" value="8-AMINO-7-OXONONANOATE SYNTHASE"/>
    <property type="match status" value="1"/>
</dbReference>
<evidence type="ECO:0000256" key="7">
    <source>
        <dbReference type="ARBA" id="ARBA00022756"/>
    </source>
</evidence>
<dbReference type="PROSITE" id="PS00599">
    <property type="entry name" value="AA_TRANSFER_CLASS_2"/>
    <property type="match status" value="1"/>
</dbReference>
<gene>
    <name evidence="14" type="ORF">GCM10009533_54030</name>
</gene>
<evidence type="ECO:0000259" key="13">
    <source>
        <dbReference type="Pfam" id="PF00155"/>
    </source>
</evidence>
<sequence length="394" mass="40448">MSGWEAWFAGQRAAREDAGLQRTLRPRAADDDVIDLANNDYLGLSGHPEVRRAAADAALTWGAGAGASRLVTGTTTLHADLERELAGFTGREAALVFSTGYHANLSAVTALADKQTLIVSDAHVHASLIDAARLSRAAIEVVPHNDVAAVRAALAAAGDRRAIVLTESVFSVLGDAAPLTGLAAACADHDALLVVDEAHGLGVVGDGGRGLVHAHGMAGHPHVVTTATLSKSLGAMGGAVLGSAALIDHLTNRARPFIFDTGLAPAPTAGAMAALRLLRGRPGLPSRIHQRGAELADRLGVRRSAGAVLSVPMPSPRAAVAAQAAALAAGVRVGCFRPPSVPDGISRLRITTHTGLDDERWEHAVEVLARVVDDLGVSTGRAVHPVARAHGAVR</sequence>
<dbReference type="Gene3D" id="3.90.1150.10">
    <property type="entry name" value="Aspartate Aminotransferase, domain 1"/>
    <property type="match status" value="1"/>
</dbReference>
<comment type="pathway">
    <text evidence="2">Cofactor biosynthesis; biotin biosynthesis.</text>
</comment>
<comment type="cofactor">
    <cofactor evidence="1 12">
        <name>pyridoxal 5'-phosphate</name>
        <dbReference type="ChEBI" id="CHEBI:597326"/>
    </cofactor>
</comment>
<evidence type="ECO:0000256" key="6">
    <source>
        <dbReference type="ARBA" id="ARBA00022679"/>
    </source>
</evidence>
<keyword evidence="6" id="KW-0808">Transferase</keyword>
<evidence type="ECO:0000256" key="8">
    <source>
        <dbReference type="ARBA" id="ARBA00022898"/>
    </source>
</evidence>
<dbReference type="Pfam" id="PF00155">
    <property type="entry name" value="Aminotran_1_2"/>
    <property type="match status" value="1"/>
</dbReference>
<evidence type="ECO:0000256" key="12">
    <source>
        <dbReference type="RuleBase" id="RU003693"/>
    </source>
</evidence>
<reference evidence="15" key="1">
    <citation type="journal article" date="2019" name="Int. J. Syst. Evol. Microbiol.">
        <title>The Global Catalogue of Microorganisms (GCM) 10K type strain sequencing project: providing services to taxonomists for standard genome sequencing and annotation.</title>
        <authorList>
            <consortium name="The Broad Institute Genomics Platform"/>
            <consortium name="The Broad Institute Genome Sequencing Center for Infectious Disease"/>
            <person name="Wu L."/>
            <person name="Ma J."/>
        </authorList>
    </citation>
    <scope>NUCLEOTIDE SEQUENCE [LARGE SCALE GENOMIC DNA]</scope>
    <source>
        <strain evidence="15">JCM 10303</strain>
    </source>
</reference>
<dbReference type="InterPro" id="IPR001917">
    <property type="entry name" value="Aminotrans_II_pyridoxalP_BS"/>
</dbReference>